<dbReference type="AlphaFoldDB" id="A0A8X6NFL3"/>
<evidence type="ECO:0000313" key="1">
    <source>
        <dbReference type="EMBL" id="GFT10737.1"/>
    </source>
</evidence>
<dbReference type="Proteomes" id="UP000887013">
    <property type="component" value="Unassembled WGS sequence"/>
</dbReference>
<dbReference type="EMBL" id="BMAW01008854">
    <property type="protein sequence ID" value="GFT10737.1"/>
    <property type="molecule type" value="Genomic_DNA"/>
</dbReference>
<reference evidence="1" key="1">
    <citation type="submission" date="2020-08" db="EMBL/GenBank/DDBJ databases">
        <title>Multicomponent nature underlies the extraordinary mechanical properties of spider dragline silk.</title>
        <authorList>
            <person name="Kono N."/>
            <person name="Nakamura H."/>
            <person name="Mori M."/>
            <person name="Yoshida Y."/>
            <person name="Ohtoshi R."/>
            <person name="Malay A.D."/>
            <person name="Moran D.A.P."/>
            <person name="Tomita M."/>
            <person name="Numata K."/>
            <person name="Arakawa K."/>
        </authorList>
    </citation>
    <scope>NUCLEOTIDE SEQUENCE</scope>
</reference>
<gene>
    <name evidence="1" type="ORF">NPIL_216091</name>
</gene>
<organism evidence="1 2">
    <name type="scientific">Nephila pilipes</name>
    <name type="common">Giant wood spider</name>
    <name type="synonym">Nephila maculata</name>
    <dbReference type="NCBI Taxonomy" id="299642"/>
    <lineage>
        <taxon>Eukaryota</taxon>
        <taxon>Metazoa</taxon>
        <taxon>Ecdysozoa</taxon>
        <taxon>Arthropoda</taxon>
        <taxon>Chelicerata</taxon>
        <taxon>Arachnida</taxon>
        <taxon>Araneae</taxon>
        <taxon>Araneomorphae</taxon>
        <taxon>Entelegynae</taxon>
        <taxon>Araneoidea</taxon>
        <taxon>Nephilidae</taxon>
        <taxon>Nephila</taxon>
    </lineage>
</organism>
<protein>
    <submittedName>
        <fullName evidence="1">Uncharacterized protein</fullName>
    </submittedName>
</protein>
<sequence>MRWQQENNRLVEGEAEVELLHSTRRERVVARLHVTNMLNIHNITKGDTYTTESEVRSYGDQIVYVWDWKRGGERTELFGRKATHRALKCRLATSRNFFIGHEGFFATCGSFARSGSGGESLNGY</sequence>
<proteinExistence type="predicted"/>
<evidence type="ECO:0000313" key="2">
    <source>
        <dbReference type="Proteomes" id="UP000887013"/>
    </source>
</evidence>
<keyword evidence="2" id="KW-1185">Reference proteome</keyword>
<comment type="caution">
    <text evidence="1">The sequence shown here is derived from an EMBL/GenBank/DDBJ whole genome shotgun (WGS) entry which is preliminary data.</text>
</comment>
<name>A0A8X6NFL3_NEPPI</name>
<accession>A0A8X6NFL3</accession>